<dbReference type="EMBL" id="CP060385">
    <property type="protein sequence ID" value="QOX89453.1"/>
    <property type="molecule type" value="Genomic_DNA"/>
</dbReference>
<protein>
    <submittedName>
        <fullName evidence="2">ATP-binding cassette domain-containing protein</fullName>
    </submittedName>
</protein>
<dbReference type="AlphaFoldDB" id="A0A7S7JMV6"/>
<dbReference type="Pfam" id="PF00005">
    <property type="entry name" value="ABC_tran"/>
    <property type="match status" value="1"/>
</dbReference>
<keyword evidence="2" id="KW-0067">ATP-binding</keyword>
<evidence type="ECO:0000259" key="1">
    <source>
        <dbReference type="Pfam" id="PF00005"/>
    </source>
</evidence>
<dbReference type="GO" id="GO:0016887">
    <property type="term" value="F:ATP hydrolysis activity"/>
    <property type="evidence" value="ECO:0007669"/>
    <property type="project" value="InterPro"/>
</dbReference>
<dbReference type="InterPro" id="IPR039421">
    <property type="entry name" value="Type_1_exporter"/>
</dbReference>
<sequence length="50" mass="5351">MVAIVGPTGSGKTSLVNLLVRFYDLTSGKITIDGIDISTIKKVIYVKLLV</sequence>
<dbReference type="Gene3D" id="3.40.50.300">
    <property type="entry name" value="P-loop containing nucleotide triphosphate hydrolases"/>
    <property type="match status" value="1"/>
</dbReference>
<dbReference type="PANTHER" id="PTHR43394:SF1">
    <property type="entry name" value="ATP-BINDING CASSETTE SUB-FAMILY B MEMBER 10, MITOCHONDRIAL"/>
    <property type="match status" value="1"/>
</dbReference>
<organism evidence="2">
    <name type="scientific">Candidatus Phytoplasma australasiaticum subsp. australasiaticum</name>
    <dbReference type="NCBI Taxonomy" id="2832407"/>
    <lineage>
        <taxon>Bacteria</taxon>
        <taxon>Bacillati</taxon>
        <taxon>Mycoplasmatota</taxon>
        <taxon>Mollicutes</taxon>
        <taxon>Acholeplasmatales</taxon>
        <taxon>Acholeplasmataceae</taxon>
        <taxon>Candidatus Phytoplasma</taxon>
        <taxon>16SrII (Peanut WB group)</taxon>
        <taxon>Candidatus Phytoplasma australasiaticum</taxon>
    </lineage>
</organism>
<dbReference type="GO" id="GO:0090374">
    <property type="term" value="P:oligopeptide export from mitochondrion"/>
    <property type="evidence" value="ECO:0007669"/>
    <property type="project" value="TreeGrafter"/>
</dbReference>
<dbReference type="GO" id="GO:0015421">
    <property type="term" value="F:ABC-type oligopeptide transporter activity"/>
    <property type="evidence" value="ECO:0007669"/>
    <property type="project" value="TreeGrafter"/>
</dbReference>
<reference evidence="2" key="1">
    <citation type="submission" date="2020-08" db="EMBL/GenBank/DDBJ databases">
        <title>Phytoplasma sp. strain PR08 associated with Phyllody Disease of Parthenium hysterophorus.</title>
        <authorList>
            <person name="Kirdat K."/>
            <person name="Tiwarekar B."/>
            <person name="Yadav A."/>
        </authorList>
    </citation>
    <scope>NUCLEOTIDE SEQUENCE [LARGE SCALE GENOMIC DNA]</scope>
    <source>
        <strain evidence="2">PR08</strain>
    </source>
</reference>
<proteinExistence type="predicted"/>
<dbReference type="InterPro" id="IPR027417">
    <property type="entry name" value="P-loop_NTPase"/>
</dbReference>
<dbReference type="PANTHER" id="PTHR43394">
    <property type="entry name" value="ATP-DEPENDENT PERMEASE MDL1, MITOCHONDRIAL"/>
    <property type="match status" value="1"/>
</dbReference>
<dbReference type="InterPro" id="IPR003439">
    <property type="entry name" value="ABC_transporter-like_ATP-bd"/>
</dbReference>
<dbReference type="SUPFAM" id="SSF52540">
    <property type="entry name" value="P-loop containing nucleoside triphosphate hydrolases"/>
    <property type="match status" value="1"/>
</dbReference>
<evidence type="ECO:0000313" key="2">
    <source>
        <dbReference type="EMBL" id="QOX89453.1"/>
    </source>
</evidence>
<name>A0A7S7JMV6_9MOLU</name>
<feature type="domain" description="ABC transporter" evidence="1">
    <location>
        <begin position="1"/>
        <end position="39"/>
    </location>
</feature>
<gene>
    <name evidence="2" type="ORF">H7685_00845</name>
</gene>
<accession>A0A7S7JMV6</accession>
<keyword evidence="2" id="KW-0547">Nucleotide-binding</keyword>
<dbReference type="GO" id="GO:0005524">
    <property type="term" value="F:ATP binding"/>
    <property type="evidence" value="ECO:0007669"/>
    <property type="project" value="UniProtKB-KW"/>
</dbReference>